<sequence length="146" mass="17195">MQLIQSFPVRLSPRLKSSQDDLQSMISYWRCHYTKQAPEDIEFCERYSDLLFFSSRSVWLLPKLLKRSKMQLIQSFPVRLSPRLKSSQDDLQSMISYYKASPRRCHYTKQAPEDIEFCERYSDLSLTARNQLADDALVFMAQGIPI</sequence>
<evidence type="ECO:0000313" key="2">
    <source>
        <dbReference type="Proteomes" id="UP001458880"/>
    </source>
</evidence>
<protein>
    <submittedName>
        <fullName evidence="1">Uncharacterized protein</fullName>
    </submittedName>
</protein>
<organism evidence="1 2">
    <name type="scientific">Popillia japonica</name>
    <name type="common">Japanese beetle</name>
    <dbReference type="NCBI Taxonomy" id="7064"/>
    <lineage>
        <taxon>Eukaryota</taxon>
        <taxon>Metazoa</taxon>
        <taxon>Ecdysozoa</taxon>
        <taxon>Arthropoda</taxon>
        <taxon>Hexapoda</taxon>
        <taxon>Insecta</taxon>
        <taxon>Pterygota</taxon>
        <taxon>Neoptera</taxon>
        <taxon>Endopterygota</taxon>
        <taxon>Coleoptera</taxon>
        <taxon>Polyphaga</taxon>
        <taxon>Scarabaeiformia</taxon>
        <taxon>Scarabaeidae</taxon>
        <taxon>Rutelinae</taxon>
        <taxon>Popillia</taxon>
    </lineage>
</organism>
<comment type="caution">
    <text evidence="1">The sequence shown here is derived from an EMBL/GenBank/DDBJ whole genome shotgun (WGS) entry which is preliminary data.</text>
</comment>
<reference evidence="1 2" key="1">
    <citation type="journal article" date="2024" name="BMC Genomics">
        <title>De novo assembly and annotation of Popillia japonica's genome with initial clues to its potential as an invasive pest.</title>
        <authorList>
            <person name="Cucini C."/>
            <person name="Boschi S."/>
            <person name="Funari R."/>
            <person name="Cardaioli E."/>
            <person name="Iannotti N."/>
            <person name="Marturano G."/>
            <person name="Paoli F."/>
            <person name="Bruttini M."/>
            <person name="Carapelli A."/>
            <person name="Frati F."/>
            <person name="Nardi F."/>
        </authorList>
    </citation>
    <scope>NUCLEOTIDE SEQUENCE [LARGE SCALE GENOMIC DNA]</scope>
    <source>
        <strain evidence="1">DMR45628</strain>
    </source>
</reference>
<dbReference type="AlphaFoldDB" id="A0AAW1HFK7"/>
<gene>
    <name evidence="1" type="ORF">QE152_g40733</name>
</gene>
<name>A0AAW1HFK7_POPJA</name>
<proteinExistence type="predicted"/>
<accession>A0AAW1HFK7</accession>
<dbReference type="EMBL" id="JASPKY010001350">
    <property type="protein sequence ID" value="KAK9674979.1"/>
    <property type="molecule type" value="Genomic_DNA"/>
</dbReference>
<dbReference type="Proteomes" id="UP001458880">
    <property type="component" value="Unassembled WGS sequence"/>
</dbReference>
<evidence type="ECO:0000313" key="1">
    <source>
        <dbReference type="EMBL" id="KAK9674979.1"/>
    </source>
</evidence>
<keyword evidence="2" id="KW-1185">Reference proteome</keyword>